<dbReference type="RefSeq" id="WP_132953686.1">
    <property type="nucleotide sequence ID" value="NZ_CP091507.1"/>
</dbReference>
<evidence type="ECO:0000313" key="2">
    <source>
        <dbReference type="EMBL" id="UOO80215.1"/>
    </source>
</evidence>
<evidence type="ECO:0000313" key="3">
    <source>
        <dbReference type="Proteomes" id="UP000294721"/>
    </source>
</evidence>
<organism evidence="2 4">
    <name type="scientific">Uruburuella suis</name>
    <dbReference type="NCBI Taxonomy" id="252130"/>
    <lineage>
        <taxon>Bacteria</taxon>
        <taxon>Pseudomonadati</taxon>
        <taxon>Pseudomonadota</taxon>
        <taxon>Betaproteobacteria</taxon>
        <taxon>Neisseriales</taxon>
        <taxon>Neisseriaceae</taxon>
        <taxon>Uruburuella</taxon>
    </lineage>
</organism>
<reference evidence="1 3" key="1">
    <citation type="submission" date="2019-03" db="EMBL/GenBank/DDBJ databases">
        <title>Genomic Encyclopedia of Type Strains, Phase IV (KMG-IV): sequencing the most valuable type-strain genomes for metagenomic binning, comparative biology and taxonomic classification.</title>
        <authorList>
            <person name="Goeker M."/>
        </authorList>
    </citation>
    <scope>NUCLEOTIDE SEQUENCE [LARGE SCALE GENOMIC DNA]</scope>
    <source>
        <strain evidence="1 3">DSM 17474</strain>
    </source>
</reference>
<dbReference type="KEGG" id="usu:LVJ78_04170"/>
<keyword evidence="3" id="KW-1185">Reference proteome</keyword>
<gene>
    <name evidence="1" type="ORF">EV680_11072</name>
    <name evidence="2" type="ORF">LVJ78_04170</name>
</gene>
<reference evidence="2" key="3">
    <citation type="journal article" date="2022" name="Res Sq">
        <title>Evolution of multicellular longitudinally dividing oral cavity symbionts (Neisseriaceae).</title>
        <authorList>
            <person name="Nyongesa S."/>
            <person name="Weber P."/>
            <person name="Bernet E."/>
            <person name="Pullido F."/>
            <person name="Nieckarz M."/>
            <person name="Delaby M."/>
            <person name="Nieves C."/>
            <person name="Viehboeck T."/>
            <person name="Krause N."/>
            <person name="Rivera-Millot A."/>
            <person name="Nakamura A."/>
            <person name="Vischer N."/>
            <person name="VanNieuwenhze M."/>
            <person name="Brun Y."/>
            <person name="Cava F."/>
            <person name="Bulgheresi S."/>
            <person name="Veyrier F."/>
        </authorList>
    </citation>
    <scope>NUCLEOTIDE SEQUENCE</scope>
    <source>
        <strain evidence="2">1258/02</strain>
    </source>
</reference>
<dbReference type="AlphaFoldDB" id="A0AAE9GYM7"/>
<dbReference type="EMBL" id="SLXE01000010">
    <property type="protein sequence ID" value="TCP06889.1"/>
    <property type="molecule type" value="Genomic_DNA"/>
</dbReference>
<accession>A0AAE9GYM7</accession>
<reference evidence="2" key="2">
    <citation type="submission" date="2021-12" db="EMBL/GenBank/DDBJ databases">
        <authorList>
            <person name="Veyrier F.J."/>
        </authorList>
    </citation>
    <scope>NUCLEOTIDE SEQUENCE</scope>
    <source>
        <strain evidence="2">1258/02</strain>
    </source>
</reference>
<proteinExistence type="predicted"/>
<protein>
    <submittedName>
        <fullName evidence="2">Branched-chain amino acid ABC transporter</fullName>
    </submittedName>
</protein>
<dbReference type="EMBL" id="CP091507">
    <property type="protein sequence ID" value="UOO80215.1"/>
    <property type="molecule type" value="Genomic_DNA"/>
</dbReference>
<sequence>MNPAYQRALAQLDELMADIRKQAAASCSTAEQEDLTLTRLNALKHSLRPEHSRAIADIDRYHQRHFHTHEHH</sequence>
<name>A0AAE9GYM7_9NEIS</name>
<dbReference type="Proteomes" id="UP000829756">
    <property type="component" value="Chromosome"/>
</dbReference>
<evidence type="ECO:0000313" key="1">
    <source>
        <dbReference type="EMBL" id="TCP06889.1"/>
    </source>
</evidence>
<evidence type="ECO:0000313" key="4">
    <source>
        <dbReference type="Proteomes" id="UP000829756"/>
    </source>
</evidence>
<dbReference type="Proteomes" id="UP000294721">
    <property type="component" value="Unassembled WGS sequence"/>
</dbReference>